<reference evidence="2" key="3">
    <citation type="submission" date="2020-12" db="UniProtKB">
        <authorList>
            <consortium name="EnsemblPlants"/>
        </authorList>
    </citation>
    <scope>IDENTIFICATION</scope>
</reference>
<evidence type="ECO:0000313" key="2">
    <source>
        <dbReference type="EnsemblPlants" id="Pp3c6_9620V3.1"/>
    </source>
</evidence>
<evidence type="ECO:0000313" key="3">
    <source>
        <dbReference type="Proteomes" id="UP000006727"/>
    </source>
</evidence>
<keyword evidence="3" id="KW-1185">Reference proteome</keyword>
<dbReference type="AlphaFoldDB" id="A0A2K1KF04"/>
<dbReference type="EnsemblPlants" id="Pp3c6_9620V3.1">
    <property type="protein sequence ID" value="Pp3c6_9620V3.1"/>
    <property type="gene ID" value="Pp3c6_9620"/>
</dbReference>
<dbReference type="Proteomes" id="UP000006727">
    <property type="component" value="Chromosome 6"/>
</dbReference>
<dbReference type="Gramene" id="Pp3c6_9620V3.1">
    <property type="protein sequence ID" value="Pp3c6_9620V3.1"/>
    <property type="gene ID" value="Pp3c6_9620"/>
</dbReference>
<dbReference type="EMBL" id="ABEU02000006">
    <property type="protein sequence ID" value="PNR52364.1"/>
    <property type="molecule type" value="Genomic_DNA"/>
</dbReference>
<reference evidence="1 3" key="1">
    <citation type="journal article" date="2008" name="Science">
        <title>The Physcomitrella genome reveals evolutionary insights into the conquest of land by plants.</title>
        <authorList>
            <person name="Rensing S."/>
            <person name="Lang D."/>
            <person name="Zimmer A."/>
            <person name="Terry A."/>
            <person name="Salamov A."/>
            <person name="Shapiro H."/>
            <person name="Nishiyama T."/>
            <person name="Perroud P.-F."/>
            <person name="Lindquist E."/>
            <person name="Kamisugi Y."/>
            <person name="Tanahashi T."/>
            <person name="Sakakibara K."/>
            <person name="Fujita T."/>
            <person name="Oishi K."/>
            <person name="Shin-I T."/>
            <person name="Kuroki Y."/>
            <person name="Toyoda A."/>
            <person name="Suzuki Y."/>
            <person name="Hashimoto A."/>
            <person name="Yamaguchi K."/>
            <person name="Sugano A."/>
            <person name="Kohara Y."/>
            <person name="Fujiyama A."/>
            <person name="Anterola A."/>
            <person name="Aoki S."/>
            <person name="Ashton N."/>
            <person name="Barbazuk W.B."/>
            <person name="Barker E."/>
            <person name="Bennetzen J."/>
            <person name="Bezanilla M."/>
            <person name="Blankenship R."/>
            <person name="Cho S.H."/>
            <person name="Dutcher S."/>
            <person name="Estelle M."/>
            <person name="Fawcett J.A."/>
            <person name="Gundlach H."/>
            <person name="Hanada K."/>
            <person name="Heyl A."/>
            <person name="Hicks K.A."/>
            <person name="Hugh J."/>
            <person name="Lohr M."/>
            <person name="Mayer K."/>
            <person name="Melkozernov A."/>
            <person name="Murata T."/>
            <person name="Nelson D."/>
            <person name="Pils B."/>
            <person name="Prigge M."/>
            <person name="Reiss B."/>
            <person name="Renner T."/>
            <person name="Rombauts S."/>
            <person name="Rushton P."/>
            <person name="Sanderfoot A."/>
            <person name="Schween G."/>
            <person name="Shiu S.-H."/>
            <person name="Stueber K."/>
            <person name="Theodoulou F.L."/>
            <person name="Tu H."/>
            <person name="Van de Peer Y."/>
            <person name="Verrier P.J."/>
            <person name="Waters E."/>
            <person name="Wood A."/>
            <person name="Yang L."/>
            <person name="Cove D."/>
            <person name="Cuming A."/>
            <person name="Hasebe M."/>
            <person name="Lucas S."/>
            <person name="Mishler D.B."/>
            <person name="Reski R."/>
            <person name="Grigoriev I."/>
            <person name="Quatrano R.S."/>
            <person name="Boore J.L."/>
        </authorList>
    </citation>
    <scope>NUCLEOTIDE SEQUENCE [LARGE SCALE GENOMIC DNA]</scope>
    <source>
        <strain evidence="2 3">cv. Gransden 2004</strain>
    </source>
</reference>
<accession>A0A2K1KF04</accession>
<gene>
    <name evidence="1" type="ORF">PHYPA_008738</name>
</gene>
<dbReference type="InParanoid" id="A0A2K1KF04"/>
<protein>
    <recommendedName>
        <fullName evidence="4">Serine-threonine/tyrosine-protein kinase catalytic domain-containing protein</fullName>
    </recommendedName>
</protein>
<proteinExistence type="predicted"/>
<name>A0A2K1KF04_PHYPA</name>
<organism evidence="1">
    <name type="scientific">Physcomitrium patens</name>
    <name type="common">Spreading-leaved earth moss</name>
    <name type="synonym">Physcomitrella patens</name>
    <dbReference type="NCBI Taxonomy" id="3218"/>
    <lineage>
        <taxon>Eukaryota</taxon>
        <taxon>Viridiplantae</taxon>
        <taxon>Streptophyta</taxon>
        <taxon>Embryophyta</taxon>
        <taxon>Bryophyta</taxon>
        <taxon>Bryophytina</taxon>
        <taxon>Bryopsida</taxon>
        <taxon>Funariidae</taxon>
        <taxon>Funariales</taxon>
        <taxon>Funariaceae</taxon>
        <taxon>Physcomitrium</taxon>
    </lineage>
</organism>
<evidence type="ECO:0008006" key="4">
    <source>
        <dbReference type="Google" id="ProtNLM"/>
    </source>
</evidence>
<evidence type="ECO:0000313" key="1">
    <source>
        <dbReference type="EMBL" id="PNR52364.1"/>
    </source>
</evidence>
<sequence>MKFYLFEADVYSFAMFIEKCWKLNPFQQPKFESICDRLINLKKLFLIGSDIA</sequence>
<reference evidence="1 3" key="2">
    <citation type="journal article" date="2018" name="Plant J.">
        <title>The Physcomitrella patens chromosome-scale assembly reveals moss genome structure and evolution.</title>
        <authorList>
            <person name="Lang D."/>
            <person name="Ullrich K.K."/>
            <person name="Murat F."/>
            <person name="Fuchs J."/>
            <person name="Jenkins J."/>
            <person name="Haas F.B."/>
            <person name="Piednoel M."/>
            <person name="Gundlach H."/>
            <person name="Van Bel M."/>
            <person name="Meyberg R."/>
            <person name="Vives C."/>
            <person name="Morata J."/>
            <person name="Symeonidi A."/>
            <person name="Hiss M."/>
            <person name="Muchero W."/>
            <person name="Kamisugi Y."/>
            <person name="Saleh O."/>
            <person name="Blanc G."/>
            <person name="Decker E.L."/>
            <person name="van Gessel N."/>
            <person name="Grimwood J."/>
            <person name="Hayes R.D."/>
            <person name="Graham S.W."/>
            <person name="Gunter L.E."/>
            <person name="McDaniel S.F."/>
            <person name="Hoernstein S.N.W."/>
            <person name="Larsson A."/>
            <person name="Li F.W."/>
            <person name="Perroud P.F."/>
            <person name="Phillips J."/>
            <person name="Ranjan P."/>
            <person name="Rokshar D.S."/>
            <person name="Rothfels C.J."/>
            <person name="Schneider L."/>
            <person name="Shu S."/>
            <person name="Stevenson D.W."/>
            <person name="Thummler F."/>
            <person name="Tillich M."/>
            <person name="Villarreal Aguilar J.C."/>
            <person name="Widiez T."/>
            <person name="Wong G.K."/>
            <person name="Wymore A."/>
            <person name="Zhang Y."/>
            <person name="Zimmer A.D."/>
            <person name="Quatrano R.S."/>
            <person name="Mayer K.F.X."/>
            <person name="Goodstein D."/>
            <person name="Casacuberta J.M."/>
            <person name="Vandepoele K."/>
            <person name="Reski R."/>
            <person name="Cuming A.C."/>
            <person name="Tuskan G.A."/>
            <person name="Maumus F."/>
            <person name="Salse J."/>
            <person name="Schmutz J."/>
            <person name="Rensing S.A."/>
        </authorList>
    </citation>
    <scope>NUCLEOTIDE SEQUENCE [LARGE SCALE GENOMIC DNA]</scope>
    <source>
        <strain evidence="2 3">cv. Gransden 2004</strain>
    </source>
</reference>